<dbReference type="Pfam" id="PF03703">
    <property type="entry name" value="bPH_2"/>
    <property type="match status" value="1"/>
</dbReference>
<dbReference type="OrthoDB" id="7364633at2"/>
<dbReference type="PROSITE" id="PS51257">
    <property type="entry name" value="PROKAR_LIPOPROTEIN"/>
    <property type="match status" value="1"/>
</dbReference>
<organism evidence="3 4">
    <name type="scientific">Enteroscipio rubneri</name>
    <dbReference type="NCBI Taxonomy" id="2070686"/>
    <lineage>
        <taxon>Bacteria</taxon>
        <taxon>Bacillati</taxon>
        <taxon>Actinomycetota</taxon>
        <taxon>Coriobacteriia</taxon>
        <taxon>Eggerthellales</taxon>
        <taxon>Eggerthellaceae</taxon>
        <taxon>Enteroscipio</taxon>
    </lineage>
</organism>
<keyword evidence="1" id="KW-1133">Transmembrane helix</keyword>
<dbReference type="InterPro" id="IPR005182">
    <property type="entry name" value="YdbS-like_PH"/>
</dbReference>
<dbReference type="PANTHER" id="PTHR34473">
    <property type="entry name" value="UPF0699 TRANSMEMBRANE PROTEIN YDBS"/>
    <property type="match status" value="1"/>
</dbReference>
<gene>
    <name evidence="3" type="ORF">C2L71_05090</name>
</gene>
<keyword evidence="4" id="KW-1185">Reference proteome</keyword>
<accession>A0A2K2UC87</accession>
<dbReference type="PANTHER" id="PTHR34473:SF2">
    <property type="entry name" value="UPF0699 TRANSMEMBRANE PROTEIN YDBT"/>
    <property type="match status" value="1"/>
</dbReference>
<dbReference type="RefSeq" id="WP_103264701.1">
    <property type="nucleotide sequence ID" value="NZ_CABMLE010000004.1"/>
</dbReference>
<reference evidence="4" key="1">
    <citation type="submission" date="2018-01" db="EMBL/GenBank/DDBJ databases">
        <title>Rubneribacter badeniensis gen. nov., sp. nov., and Colonibacter rubneri, gen. nov., sp. nov., WGS of new members of the Eggerthellaceae.</title>
        <authorList>
            <person name="Danylec N."/>
            <person name="Stoll D.A."/>
            <person name="Doetsch A."/>
            <person name="Kulling S.E."/>
            <person name="Huch M."/>
        </authorList>
    </citation>
    <scope>NUCLEOTIDE SEQUENCE [LARGE SCALE GENOMIC DNA]</scope>
    <source>
        <strain evidence="4">ResAG-96</strain>
    </source>
</reference>
<dbReference type="AlphaFoldDB" id="A0A2K2UC87"/>
<evidence type="ECO:0000259" key="2">
    <source>
        <dbReference type="Pfam" id="PF03703"/>
    </source>
</evidence>
<feature type="domain" description="YdbS-like PH" evidence="2">
    <location>
        <begin position="76"/>
        <end position="150"/>
    </location>
</feature>
<evidence type="ECO:0000256" key="1">
    <source>
        <dbReference type="SAM" id="Phobius"/>
    </source>
</evidence>
<comment type="caution">
    <text evidence="3">The sequence shown here is derived from an EMBL/GenBank/DDBJ whole genome shotgun (WGS) entry which is preliminary data.</text>
</comment>
<protein>
    <recommendedName>
        <fullName evidence="2">YdbS-like PH domain-containing protein</fullName>
    </recommendedName>
</protein>
<name>A0A2K2UC87_9ACTN</name>
<feature type="transmembrane region" description="Helical" evidence="1">
    <location>
        <begin position="47"/>
        <end position="70"/>
    </location>
</feature>
<proteinExistence type="predicted"/>
<keyword evidence="1" id="KW-0472">Membrane</keyword>
<evidence type="ECO:0000313" key="3">
    <source>
        <dbReference type="EMBL" id="PNV67899.1"/>
    </source>
</evidence>
<keyword evidence="1" id="KW-0812">Transmembrane</keyword>
<dbReference type="EMBL" id="PPEK01000004">
    <property type="protein sequence ID" value="PNV67899.1"/>
    <property type="molecule type" value="Genomic_DNA"/>
</dbReference>
<dbReference type="Proteomes" id="UP000236197">
    <property type="component" value="Unassembled WGS sequence"/>
</dbReference>
<feature type="transmembrane region" description="Helical" evidence="1">
    <location>
        <begin position="21"/>
        <end position="41"/>
    </location>
</feature>
<evidence type="ECO:0000313" key="4">
    <source>
        <dbReference type="Proteomes" id="UP000236197"/>
    </source>
</evidence>
<sequence>MRDLPTNQLDPKIKNVWRINDAIWLTVVFLGCFIPFAIAAVAEPAGWIFIVLAAVAIAYVVALVVWLVVLPPIRYVRWRYEMSPEYLDIARGIIWRKRFIIPFIRVQNTDTRQGPVLRAFGLSSVTVATAAGEHEIPGLGMEEAEQLRDRAAELARLAQEDV</sequence>